<comment type="caution">
    <text evidence="2">The sequence shown here is derived from an EMBL/GenBank/DDBJ whole genome shotgun (WGS) entry which is preliminary data.</text>
</comment>
<dbReference type="AlphaFoldDB" id="A0A0A0D2U1"/>
<protein>
    <submittedName>
        <fullName evidence="2">Uncharacterized protein</fullName>
    </submittedName>
</protein>
<feature type="compositionally biased region" description="Basic and acidic residues" evidence="1">
    <location>
        <begin position="46"/>
        <end position="57"/>
    </location>
</feature>
<evidence type="ECO:0000313" key="3">
    <source>
        <dbReference type="Proteomes" id="UP000029995"/>
    </source>
</evidence>
<sequence length="70" mass="7605">MVRSEAFTIEVAGEAIGIVVAQKRGFRFYASDSRFQHLEGQEFRSVPDAERAARDLGRTAPLPPAVGLAS</sequence>
<dbReference type="OrthoDB" id="7584850at2"/>
<dbReference type="EMBL" id="JANX01000355">
    <property type="protein sequence ID" value="KGM32218.1"/>
    <property type="molecule type" value="Genomic_DNA"/>
</dbReference>
<reference evidence="2 3" key="1">
    <citation type="submission" date="2014-01" db="EMBL/GenBank/DDBJ databases">
        <title>Genome sequence determination for a cystic fibrosis isolate, Inquilinus limosus.</title>
        <authorList>
            <person name="Pino M."/>
            <person name="Di Conza J."/>
            <person name="Gutkind G."/>
        </authorList>
    </citation>
    <scope>NUCLEOTIDE SEQUENCE [LARGE SCALE GENOMIC DNA]</scope>
    <source>
        <strain evidence="2 3">MP06</strain>
    </source>
</reference>
<dbReference type="RefSeq" id="WP_034844040.1">
    <property type="nucleotide sequence ID" value="NZ_JANX01000355.1"/>
</dbReference>
<accession>A0A0A0D2U1</accession>
<gene>
    <name evidence="2" type="ORF">P409_22670</name>
</gene>
<evidence type="ECO:0000256" key="1">
    <source>
        <dbReference type="SAM" id="MobiDB-lite"/>
    </source>
</evidence>
<dbReference type="Proteomes" id="UP000029995">
    <property type="component" value="Unassembled WGS sequence"/>
</dbReference>
<evidence type="ECO:0000313" key="2">
    <source>
        <dbReference type="EMBL" id="KGM32218.1"/>
    </source>
</evidence>
<feature type="region of interest" description="Disordered" evidence="1">
    <location>
        <begin position="46"/>
        <end position="70"/>
    </location>
</feature>
<name>A0A0A0D2U1_9PROT</name>
<organism evidence="2 3">
    <name type="scientific">Inquilinus limosus MP06</name>
    <dbReference type="NCBI Taxonomy" id="1398085"/>
    <lineage>
        <taxon>Bacteria</taxon>
        <taxon>Pseudomonadati</taxon>
        <taxon>Pseudomonadota</taxon>
        <taxon>Alphaproteobacteria</taxon>
        <taxon>Rhodospirillales</taxon>
        <taxon>Rhodospirillaceae</taxon>
        <taxon>Inquilinus</taxon>
    </lineage>
</organism>
<proteinExistence type="predicted"/>